<dbReference type="EMBL" id="SLUK01000013">
    <property type="protein sequence ID" value="TCL41585.1"/>
    <property type="molecule type" value="Genomic_DNA"/>
</dbReference>
<keyword evidence="4" id="KW-0418">Kinase</keyword>
<dbReference type="PIRSF" id="PIRSF000535">
    <property type="entry name" value="1PFK/6PFK/LacC"/>
    <property type="match status" value="1"/>
</dbReference>
<sequence>MIYTVTLNPSLDYRMDFGHLRLGELCRATGTALTFGGKGINVSVVLRRLGVESRALGFLGGFCGKEIAAQLQAEGCHSDFLWLDGQNSRINVKLLGTEETELGAPGPVLGERDLGRLHQKLCSLLREGDALVLSGSAPRGVPPDVYGEILRRLAGRGIAAVVDAGRDLLLPALEHRPLLIKPNLCELGEIFGAPPEGLPQLLGYARQLHRRGAQNVLVSLGAQGALLLPRQGNPLYAAAPPGKAGGTTGAGDSMVAGFLAGLPQGMRHALALGVAAGSATAFGEGLAGPAQIAALLAKVTVRELDGEA</sequence>
<evidence type="ECO:0000256" key="4">
    <source>
        <dbReference type="ARBA" id="ARBA00022777"/>
    </source>
</evidence>
<dbReference type="AlphaFoldDB" id="A0A9X8UHI2"/>
<reference evidence="8 9" key="1">
    <citation type="submission" date="2019-03" db="EMBL/GenBank/DDBJ databases">
        <title>Genomic Encyclopedia of Type Strains, Phase IV (KMG-IV): sequencing the most valuable type-strain genomes for metagenomic binning, comparative biology and taxonomic classification.</title>
        <authorList>
            <person name="Goeker M."/>
        </authorList>
    </citation>
    <scope>NUCLEOTIDE SEQUENCE [LARGE SCALE GENOMIC DNA]</scope>
    <source>
        <strain evidence="8 9">DSM 100433</strain>
    </source>
</reference>
<evidence type="ECO:0000256" key="6">
    <source>
        <dbReference type="PIRNR" id="PIRNR000535"/>
    </source>
</evidence>
<dbReference type="CDD" id="cd01164">
    <property type="entry name" value="FruK_PfkB_like"/>
    <property type="match status" value="1"/>
</dbReference>
<evidence type="ECO:0000256" key="2">
    <source>
        <dbReference type="ARBA" id="ARBA00022679"/>
    </source>
</evidence>
<dbReference type="SUPFAM" id="SSF53613">
    <property type="entry name" value="Ribokinase-like"/>
    <property type="match status" value="1"/>
</dbReference>
<keyword evidence="9" id="KW-1185">Reference proteome</keyword>
<keyword evidence="2 6" id="KW-0808">Transferase</keyword>
<dbReference type="Gene3D" id="3.40.1190.20">
    <property type="match status" value="1"/>
</dbReference>
<dbReference type="GO" id="GO:0008443">
    <property type="term" value="F:phosphofructokinase activity"/>
    <property type="evidence" value="ECO:0007669"/>
    <property type="project" value="TreeGrafter"/>
</dbReference>
<evidence type="ECO:0000256" key="5">
    <source>
        <dbReference type="ARBA" id="ARBA00022840"/>
    </source>
</evidence>
<dbReference type="RefSeq" id="WP_117508179.1">
    <property type="nucleotide sequence ID" value="NZ_SLUK01000013.1"/>
</dbReference>
<dbReference type="PRINTS" id="PR00990">
    <property type="entry name" value="RIBOKINASE"/>
</dbReference>
<dbReference type="PROSITE" id="PS00583">
    <property type="entry name" value="PFKB_KINASES_1"/>
    <property type="match status" value="1"/>
</dbReference>
<comment type="caution">
    <text evidence="8">The sequence shown here is derived from an EMBL/GenBank/DDBJ whole genome shotgun (WGS) entry which is preliminary data.</text>
</comment>
<comment type="catalytic activity">
    <reaction evidence="6">
        <text>D-tagatofuranose 6-phosphate + ATP = D-tagatofuranose 1,6-bisphosphate + ADP + H(+)</text>
        <dbReference type="Rhea" id="RHEA:12420"/>
        <dbReference type="ChEBI" id="CHEBI:15378"/>
        <dbReference type="ChEBI" id="CHEBI:30616"/>
        <dbReference type="ChEBI" id="CHEBI:58694"/>
        <dbReference type="ChEBI" id="CHEBI:58695"/>
        <dbReference type="ChEBI" id="CHEBI:456216"/>
        <dbReference type="EC" id="2.7.1.144"/>
    </reaction>
</comment>
<comment type="similarity">
    <text evidence="6">Belongs to the carbohydrate kinase PfkB family. LacC subfamily.</text>
</comment>
<dbReference type="InterPro" id="IPR029056">
    <property type="entry name" value="Ribokinase-like"/>
</dbReference>
<dbReference type="NCBIfam" id="TIGR03168">
    <property type="entry name" value="1-PFK"/>
    <property type="match status" value="1"/>
</dbReference>
<protein>
    <recommendedName>
        <fullName evidence="6">Tagatose-6-phosphate kinase</fullName>
        <ecNumber evidence="6">2.7.1.144</ecNumber>
    </recommendedName>
</protein>
<keyword evidence="5 6" id="KW-0067">ATP-binding</keyword>
<dbReference type="GO" id="GO:0005829">
    <property type="term" value="C:cytosol"/>
    <property type="evidence" value="ECO:0007669"/>
    <property type="project" value="TreeGrafter"/>
</dbReference>
<organism evidence="8 9">
    <name type="scientific">Harryflintia acetispora</name>
    <dbReference type="NCBI Taxonomy" id="1849041"/>
    <lineage>
        <taxon>Bacteria</taxon>
        <taxon>Bacillati</taxon>
        <taxon>Bacillota</taxon>
        <taxon>Clostridia</taxon>
        <taxon>Eubacteriales</taxon>
        <taxon>Oscillospiraceae</taxon>
        <taxon>Harryflintia</taxon>
    </lineage>
</organism>
<evidence type="ECO:0000256" key="3">
    <source>
        <dbReference type="ARBA" id="ARBA00022741"/>
    </source>
</evidence>
<dbReference type="OrthoDB" id="9801219at2"/>
<comment type="similarity">
    <text evidence="1">Belongs to the carbohydrate kinase pfkB family.</text>
</comment>
<dbReference type="InterPro" id="IPR011611">
    <property type="entry name" value="PfkB_dom"/>
</dbReference>
<gene>
    <name evidence="8" type="ORF">EDD78_11359</name>
</gene>
<dbReference type="EC" id="2.7.1.144" evidence="6"/>
<keyword evidence="3 6" id="KW-0547">Nucleotide-binding</keyword>
<dbReference type="Proteomes" id="UP000294682">
    <property type="component" value="Unassembled WGS sequence"/>
</dbReference>
<comment type="pathway">
    <text evidence="6">Carbohydrate metabolism; D-tagatose 6-phosphate degradation; D-glyceraldehyde 3-phosphate and glycerone phosphate from D-tagatose 6-phosphate: step 1/2.</text>
</comment>
<dbReference type="PANTHER" id="PTHR46566:SF1">
    <property type="entry name" value="1-PHOSPHOFRUCTOKINASE"/>
    <property type="match status" value="1"/>
</dbReference>
<evidence type="ECO:0000259" key="7">
    <source>
        <dbReference type="Pfam" id="PF00294"/>
    </source>
</evidence>
<dbReference type="GO" id="GO:0005524">
    <property type="term" value="F:ATP binding"/>
    <property type="evidence" value="ECO:0007669"/>
    <property type="project" value="UniProtKB-KW"/>
</dbReference>
<dbReference type="GO" id="GO:0005988">
    <property type="term" value="P:lactose metabolic process"/>
    <property type="evidence" value="ECO:0007669"/>
    <property type="project" value="UniProtKB-KW"/>
</dbReference>
<dbReference type="InterPro" id="IPR002173">
    <property type="entry name" value="Carboh/pur_kinase_PfkB_CS"/>
</dbReference>
<feature type="domain" description="Carbohydrate kinase PfkB" evidence="7">
    <location>
        <begin position="12"/>
        <end position="288"/>
    </location>
</feature>
<dbReference type="Pfam" id="PF00294">
    <property type="entry name" value="PfkB"/>
    <property type="match status" value="1"/>
</dbReference>
<keyword evidence="6" id="KW-0423">Lactose metabolism</keyword>
<name>A0A9X8UHI2_9FIRM</name>
<evidence type="ECO:0000313" key="9">
    <source>
        <dbReference type="Proteomes" id="UP000294682"/>
    </source>
</evidence>
<dbReference type="PANTHER" id="PTHR46566">
    <property type="entry name" value="1-PHOSPHOFRUCTOKINASE-RELATED"/>
    <property type="match status" value="1"/>
</dbReference>
<evidence type="ECO:0000313" key="8">
    <source>
        <dbReference type="EMBL" id="TCL41585.1"/>
    </source>
</evidence>
<accession>A0A9X8UHI2</accession>
<evidence type="ECO:0000256" key="1">
    <source>
        <dbReference type="ARBA" id="ARBA00005380"/>
    </source>
</evidence>
<dbReference type="InterPro" id="IPR002139">
    <property type="entry name" value="Ribo/fructo_kinase"/>
</dbReference>
<proteinExistence type="inferred from homology"/>
<dbReference type="GO" id="GO:0009024">
    <property type="term" value="F:tagatose-6-phosphate kinase activity"/>
    <property type="evidence" value="ECO:0007669"/>
    <property type="project" value="UniProtKB-EC"/>
</dbReference>
<dbReference type="InterPro" id="IPR017583">
    <property type="entry name" value="Tagatose/fructose_Pkinase"/>
</dbReference>